<dbReference type="AlphaFoldDB" id="A0A8X6FNW4"/>
<name>A0A8X6FNW4_TRICU</name>
<sequence>MMLLVLEEIRYRYFAAFVWPGSFRQIFCSGKRKKFLNLKSGQYASSLKLEAVKLIFREAKVKLNGSVKLKQSNHDEAKAAASHTT</sequence>
<protein>
    <submittedName>
        <fullName evidence="1">Uncharacterized protein</fullName>
    </submittedName>
</protein>
<evidence type="ECO:0000313" key="2">
    <source>
        <dbReference type="Proteomes" id="UP000887116"/>
    </source>
</evidence>
<reference evidence="1" key="1">
    <citation type="submission" date="2020-07" db="EMBL/GenBank/DDBJ databases">
        <title>Multicomponent nature underlies the extraordinary mechanical properties of spider dragline silk.</title>
        <authorList>
            <person name="Kono N."/>
            <person name="Nakamura H."/>
            <person name="Mori M."/>
            <person name="Yoshida Y."/>
            <person name="Ohtoshi R."/>
            <person name="Malay A.D."/>
            <person name="Moran D.A.P."/>
            <person name="Tomita M."/>
            <person name="Numata K."/>
            <person name="Arakawa K."/>
        </authorList>
    </citation>
    <scope>NUCLEOTIDE SEQUENCE</scope>
</reference>
<organism evidence="1 2">
    <name type="scientific">Trichonephila clavata</name>
    <name type="common">Joro spider</name>
    <name type="synonym">Nephila clavata</name>
    <dbReference type="NCBI Taxonomy" id="2740835"/>
    <lineage>
        <taxon>Eukaryota</taxon>
        <taxon>Metazoa</taxon>
        <taxon>Ecdysozoa</taxon>
        <taxon>Arthropoda</taxon>
        <taxon>Chelicerata</taxon>
        <taxon>Arachnida</taxon>
        <taxon>Araneae</taxon>
        <taxon>Araneomorphae</taxon>
        <taxon>Entelegynae</taxon>
        <taxon>Araneoidea</taxon>
        <taxon>Nephilidae</taxon>
        <taxon>Trichonephila</taxon>
    </lineage>
</organism>
<proteinExistence type="predicted"/>
<accession>A0A8X6FNW4</accession>
<gene>
    <name evidence="1" type="ORF">TNCT_738791</name>
</gene>
<dbReference type="Proteomes" id="UP000887116">
    <property type="component" value="Unassembled WGS sequence"/>
</dbReference>
<evidence type="ECO:0000313" key="1">
    <source>
        <dbReference type="EMBL" id="GFQ85136.1"/>
    </source>
</evidence>
<comment type="caution">
    <text evidence="1">The sequence shown here is derived from an EMBL/GenBank/DDBJ whole genome shotgun (WGS) entry which is preliminary data.</text>
</comment>
<dbReference type="EMBL" id="BMAO01012953">
    <property type="protein sequence ID" value="GFQ85136.1"/>
    <property type="molecule type" value="Genomic_DNA"/>
</dbReference>
<keyword evidence="2" id="KW-1185">Reference proteome</keyword>